<evidence type="ECO:0000313" key="1">
    <source>
        <dbReference type="EMBL" id="SCJ81367.1"/>
    </source>
</evidence>
<dbReference type="NCBIfam" id="TIGR01549">
    <property type="entry name" value="HAD-SF-IA-v1"/>
    <property type="match status" value="1"/>
</dbReference>
<dbReference type="PANTHER" id="PTHR47478:SF1">
    <property type="entry name" value="PYRIMIDINE 5'-NUCLEOTIDASE YJJG"/>
    <property type="match status" value="1"/>
</dbReference>
<protein>
    <submittedName>
        <fullName evidence="1">Putative HAD-hydrolase yfnB</fullName>
        <ecNumber evidence="1">3.-.-.-</ecNumber>
    </submittedName>
</protein>
<dbReference type="InterPro" id="IPR023214">
    <property type="entry name" value="HAD_sf"/>
</dbReference>
<proteinExistence type="predicted"/>
<keyword evidence="1" id="KW-0378">Hydrolase</keyword>
<accession>A0A1C6JH56</accession>
<reference evidence="1" key="1">
    <citation type="submission" date="2015-09" db="EMBL/GenBank/DDBJ databases">
        <authorList>
            <consortium name="Pathogen Informatics"/>
        </authorList>
    </citation>
    <scope>NUCLEOTIDE SEQUENCE</scope>
    <source>
        <strain evidence="1">2789STDY5834896</strain>
    </source>
</reference>
<dbReference type="InterPro" id="IPR023198">
    <property type="entry name" value="PGP-like_dom2"/>
</dbReference>
<sequence length="236" mass="27013">MLYDTLLLDADGTLLDFDTCEEVALHYTFAQNGLPYDREIKRVYQRYNDALWEQFERGEVSKEQLQQLRFARTLQHLQLPGDPKTLNRLFMQKLGQGGFTIPGAEEVLSALYGKVRMVVVTNGITATQHSRMQRSGLLPYIDRTFVSDETGSQKPHRQFFDYVFEHLPQLDPARTLMVGDTLHADMLGGQQAGLDTCWYEPTGCKSDEGLKITYRIANLCDLLTIVLSEEHAYKIR</sequence>
<dbReference type="Pfam" id="PF00702">
    <property type="entry name" value="Hydrolase"/>
    <property type="match status" value="1"/>
</dbReference>
<dbReference type="Gene3D" id="1.10.150.240">
    <property type="entry name" value="Putative phosphatase, domain 2"/>
    <property type="match status" value="1"/>
</dbReference>
<dbReference type="Gene3D" id="3.40.50.1000">
    <property type="entry name" value="HAD superfamily/HAD-like"/>
    <property type="match status" value="1"/>
</dbReference>
<dbReference type="SFLD" id="SFLDG01129">
    <property type="entry name" value="C1.5:_HAD__Beta-PGM__Phosphata"/>
    <property type="match status" value="1"/>
</dbReference>
<gene>
    <name evidence="1" type="primary">yfnB</name>
    <name evidence="1" type="ORF">SAMEA3545359_02192</name>
</gene>
<dbReference type="PANTHER" id="PTHR47478">
    <property type="match status" value="1"/>
</dbReference>
<dbReference type="InterPro" id="IPR036412">
    <property type="entry name" value="HAD-like_sf"/>
</dbReference>
<dbReference type="SFLD" id="SFLDS00003">
    <property type="entry name" value="Haloacid_Dehalogenase"/>
    <property type="match status" value="1"/>
</dbReference>
<dbReference type="SUPFAM" id="SSF56784">
    <property type="entry name" value="HAD-like"/>
    <property type="match status" value="1"/>
</dbReference>
<dbReference type="InterPro" id="IPR006439">
    <property type="entry name" value="HAD-SF_hydro_IA"/>
</dbReference>
<dbReference type="NCBIfam" id="TIGR02254">
    <property type="entry name" value="YjjG_YfnB"/>
    <property type="match status" value="1"/>
</dbReference>
<dbReference type="EMBL" id="FMHG01000001">
    <property type="protein sequence ID" value="SCJ81367.1"/>
    <property type="molecule type" value="Genomic_DNA"/>
</dbReference>
<dbReference type="GO" id="GO:0008253">
    <property type="term" value="F:5'-nucleotidase activity"/>
    <property type="evidence" value="ECO:0007669"/>
    <property type="project" value="InterPro"/>
</dbReference>
<organism evidence="1">
    <name type="scientific">uncultured Anaerotruncus sp</name>
    <dbReference type="NCBI Taxonomy" id="905011"/>
    <lineage>
        <taxon>Bacteria</taxon>
        <taxon>Bacillati</taxon>
        <taxon>Bacillota</taxon>
        <taxon>Clostridia</taxon>
        <taxon>Eubacteriales</taxon>
        <taxon>Oscillospiraceae</taxon>
        <taxon>Anaerotruncus</taxon>
        <taxon>environmental samples</taxon>
    </lineage>
</organism>
<dbReference type="AlphaFoldDB" id="A0A1C6JH56"/>
<name>A0A1C6JH56_9FIRM</name>
<dbReference type="InterPro" id="IPR052550">
    <property type="entry name" value="Pyrimidine_5'-ntase_YjjG"/>
</dbReference>
<dbReference type="InterPro" id="IPR011951">
    <property type="entry name" value="HAD-SF_hydro_IA_YjjG/PynA"/>
</dbReference>
<dbReference type="EC" id="3.-.-.-" evidence="1"/>